<dbReference type="RefSeq" id="XP_058334243.1">
    <property type="nucleotide sequence ID" value="XM_058471102.1"/>
</dbReference>
<evidence type="ECO:0000313" key="3">
    <source>
        <dbReference type="Proteomes" id="UP001150941"/>
    </source>
</evidence>
<comment type="caution">
    <text evidence="2">The sequence shown here is derived from an EMBL/GenBank/DDBJ whole genome shotgun (WGS) entry which is preliminary data.</text>
</comment>
<keyword evidence="3" id="KW-1185">Reference proteome</keyword>
<evidence type="ECO:0000256" key="1">
    <source>
        <dbReference type="SAM" id="SignalP"/>
    </source>
</evidence>
<dbReference type="Proteomes" id="UP001150941">
    <property type="component" value="Unassembled WGS sequence"/>
</dbReference>
<protein>
    <submittedName>
        <fullName evidence="2">Uncharacterized protein</fullName>
    </submittedName>
</protein>
<dbReference type="EMBL" id="JAPQKS010000002">
    <property type="protein sequence ID" value="KAJ5246822.1"/>
    <property type="molecule type" value="Genomic_DNA"/>
</dbReference>
<organism evidence="2 3">
    <name type="scientific">Penicillium chermesinum</name>
    <dbReference type="NCBI Taxonomy" id="63820"/>
    <lineage>
        <taxon>Eukaryota</taxon>
        <taxon>Fungi</taxon>
        <taxon>Dikarya</taxon>
        <taxon>Ascomycota</taxon>
        <taxon>Pezizomycotina</taxon>
        <taxon>Eurotiomycetes</taxon>
        <taxon>Eurotiomycetidae</taxon>
        <taxon>Eurotiales</taxon>
        <taxon>Aspergillaceae</taxon>
        <taxon>Penicillium</taxon>
    </lineage>
</organism>
<feature type="signal peptide" evidence="1">
    <location>
        <begin position="1"/>
        <end position="21"/>
    </location>
</feature>
<dbReference type="GeneID" id="83198405"/>
<gene>
    <name evidence="2" type="ORF">N7468_001805</name>
</gene>
<sequence>MKYTCTAGTLLGLLMATPSFAKNMMTYHDMDKFVPACPVATIWATHAVCMLTCENMMVPTMGMCINNCTSVNIDCMAQKGKDMTELDKVCMKDFNSCMDMC</sequence>
<accession>A0A9W9PK85</accession>
<feature type="chain" id="PRO_5040829656" evidence="1">
    <location>
        <begin position="22"/>
        <end position="101"/>
    </location>
</feature>
<evidence type="ECO:0000313" key="2">
    <source>
        <dbReference type="EMBL" id="KAJ5246822.1"/>
    </source>
</evidence>
<name>A0A9W9PK85_9EURO</name>
<proteinExistence type="predicted"/>
<dbReference type="AlphaFoldDB" id="A0A9W9PK85"/>
<reference evidence="2" key="1">
    <citation type="submission" date="2022-11" db="EMBL/GenBank/DDBJ databases">
        <authorList>
            <person name="Petersen C."/>
        </authorList>
    </citation>
    <scope>NUCLEOTIDE SEQUENCE</scope>
    <source>
        <strain evidence="2">IBT 19713</strain>
    </source>
</reference>
<keyword evidence="1" id="KW-0732">Signal</keyword>
<reference evidence="2" key="2">
    <citation type="journal article" date="2023" name="IMA Fungus">
        <title>Comparative genomic study of the Penicillium genus elucidates a diverse pangenome and 15 lateral gene transfer events.</title>
        <authorList>
            <person name="Petersen C."/>
            <person name="Sorensen T."/>
            <person name="Nielsen M.R."/>
            <person name="Sondergaard T.E."/>
            <person name="Sorensen J.L."/>
            <person name="Fitzpatrick D.A."/>
            <person name="Frisvad J.C."/>
            <person name="Nielsen K.L."/>
        </authorList>
    </citation>
    <scope>NUCLEOTIDE SEQUENCE</scope>
    <source>
        <strain evidence="2">IBT 19713</strain>
    </source>
</reference>